<dbReference type="SUPFAM" id="SSF109604">
    <property type="entry name" value="HD-domain/PDEase-like"/>
    <property type="match status" value="1"/>
</dbReference>
<evidence type="ECO:0000259" key="1">
    <source>
        <dbReference type="PROSITE" id="PS51832"/>
    </source>
</evidence>
<feature type="domain" description="HD-GYP" evidence="1">
    <location>
        <begin position="121"/>
        <end position="317"/>
    </location>
</feature>
<reference evidence="2 3" key="1">
    <citation type="submission" date="2023-05" db="EMBL/GenBank/DDBJ databases">
        <authorList>
            <person name="Yin Y."/>
            <person name="Lu Z."/>
        </authorList>
    </citation>
    <scope>NUCLEOTIDE SEQUENCE [LARGE SCALE GENOMIC DNA]</scope>
    <source>
        <strain evidence="2 3">ZM22</strain>
    </source>
</reference>
<evidence type="ECO:0000313" key="3">
    <source>
        <dbReference type="Proteomes" id="UP001240697"/>
    </source>
</evidence>
<dbReference type="Pfam" id="PF13487">
    <property type="entry name" value="HD_5"/>
    <property type="match status" value="1"/>
</dbReference>
<dbReference type="RefSeq" id="WP_283488675.1">
    <property type="nucleotide sequence ID" value="NZ_CP125947.1"/>
</dbReference>
<keyword evidence="3" id="KW-1185">Reference proteome</keyword>
<name>A0ABY8SX70_9BURK</name>
<dbReference type="Proteomes" id="UP001240697">
    <property type="component" value="Chromosome"/>
</dbReference>
<evidence type="ECO:0000313" key="2">
    <source>
        <dbReference type="EMBL" id="WHS67648.1"/>
    </source>
</evidence>
<organism evidence="2 3">
    <name type="scientific">Comamonas resistens</name>
    <dbReference type="NCBI Taxonomy" id="3046670"/>
    <lineage>
        <taxon>Bacteria</taxon>
        <taxon>Pseudomonadati</taxon>
        <taxon>Pseudomonadota</taxon>
        <taxon>Betaproteobacteria</taxon>
        <taxon>Burkholderiales</taxon>
        <taxon>Comamonadaceae</taxon>
        <taxon>Comamonas</taxon>
    </lineage>
</organism>
<dbReference type="Gene3D" id="1.10.3210.10">
    <property type="entry name" value="Hypothetical protein af1432"/>
    <property type="match status" value="1"/>
</dbReference>
<dbReference type="InterPro" id="IPR037522">
    <property type="entry name" value="HD_GYP_dom"/>
</dbReference>
<dbReference type="CDD" id="cd00077">
    <property type="entry name" value="HDc"/>
    <property type="match status" value="1"/>
</dbReference>
<dbReference type="PANTHER" id="PTHR43155:SF2">
    <property type="entry name" value="CYCLIC DI-GMP PHOSPHODIESTERASE PA4108"/>
    <property type="match status" value="1"/>
</dbReference>
<dbReference type="EMBL" id="CP125947">
    <property type="protein sequence ID" value="WHS67648.1"/>
    <property type="molecule type" value="Genomic_DNA"/>
</dbReference>
<protein>
    <submittedName>
        <fullName evidence="2">HD domain-containing phosphohydrolase</fullName>
    </submittedName>
</protein>
<proteinExistence type="predicted"/>
<dbReference type="PANTHER" id="PTHR43155">
    <property type="entry name" value="CYCLIC DI-GMP PHOSPHODIESTERASE PA4108-RELATED"/>
    <property type="match status" value="1"/>
</dbReference>
<dbReference type="PROSITE" id="PS51832">
    <property type="entry name" value="HD_GYP"/>
    <property type="match status" value="1"/>
</dbReference>
<accession>A0ABY8SX70</accession>
<gene>
    <name evidence="2" type="ORF">QMY55_11265</name>
</gene>
<sequence length="447" mass="49674">MSENQELSPGQQELGRHEENAHFLRAVTDMAGHLPVVTGDAIYTDKGIKLVDKGARVDQRLYERLVSHKLRDPIDESLMAENPVDANALLALAQSQCESIELLRRMVNDLQGPERLLAPLKGLLLPRSIAFKLTVMREQRCELFTHSLQMTLVSIFLALKNGWSEHECVSLATAALLHDVGMLYMDPAWTDPEHRLSTSQRKHLVAHSVTAMLVVRDAKAYAQTVELAVLEHHERMDGSGYPRGVPGASISPMGQVLLLAEVVSAFFEKFSDMPGQRLSLMLRMNHKSYPADLVHHILPLLYDETQPGLPLEPMQAEVAHSTAALEAALTMWSQLRSNFPVGWSHLPEAQSANFVEQSLQLLQKQLAEAGSHPSQQLHVLSYLKDDAQGMGELALVNREALWKLQSIINDCLRRWPVTTVRGTALEGAVIQWCDACACIEPPARQGV</sequence>
<dbReference type="InterPro" id="IPR003607">
    <property type="entry name" value="HD/PDEase_dom"/>
</dbReference>